<sequence length="179" mass="19612">MRFSGCPLACPWCDEPKHRDPALAEQVTVEELSQRIQALAPLCRNLLLTGGEPLAVANLQTFIDHFKQAGYWIAMESSGVGGPVPEGLDWLTLSPKTALDEELLMRANELKFIGGTDMSDAQWSRIEALGAQHPLVWLQPRAIGDKPDPAAARACIQRIQSSSGNVRLSIQSHKYLGIQ</sequence>
<evidence type="ECO:0000256" key="5">
    <source>
        <dbReference type="ARBA" id="ARBA00023004"/>
    </source>
</evidence>
<dbReference type="EMBL" id="LVJN01000020">
    <property type="protein sequence ID" value="OSM02323.1"/>
    <property type="molecule type" value="Genomic_DNA"/>
</dbReference>
<dbReference type="STRING" id="1434232.MAIT1_02449"/>
<keyword evidence="1 8" id="KW-0004">4Fe-4S</keyword>
<keyword evidence="7 8" id="KW-0456">Lyase</keyword>
<keyword evidence="2 8" id="KW-0949">S-adenosyl-L-methionine</keyword>
<proteinExistence type="inferred from homology"/>
<evidence type="ECO:0000256" key="7">
    <source>
        <dbReference type="ARBA" id="ARBA00023239"/>
    </source>
</evidence>
<feature type="binding site" evidence="8">
    <location>
        <position position="6"/>
    </location>
    <ligand>
        <name>[4Fe-4S] cluster</name>
        <dbReference type="ChEBI" id="CHEBI:49883"/>
        <note>4Fe-4S-S-AdoMet</note>
    </ligand>
</feature>
<comment type="caution">
    <text evidence="10">The sequence shown here is derived from an EMBL/GenBank/DDBJ whole genome shotgun (WGS) entry which is preliminary data.</text>
</comment>
<comment type="catalytic activity">
    <reaction evidence="8">
        <text>6-carboxy-5,6,7,8-tetrahydropterin + H(+) = 7-carboxy-7-carbaguanine + NH4(+)</text>
        <dbReference type="Rhea" id="RHEA:27974"/>
        <dbReference type="ChEBI" id="CHEBI:15378"/>
        <dbReference type="ChEBI" id="CHEBI:28938"/>
        <dbReference type="ChEBI" id="CHEBI:61032"/>
        <dbReference type="ChEBI" id="CHEBI:61036"/>
        <dbReference type="EC" id="4.3.99.3"/>
    </reaction>
</comment>
<dbReference type="SUPFAM" id="SSF102114">
    <property type="entry name" value="Radical SAM enzymes"/>
    <property type="match status" value="1"/>
</dbReference>
<feature type="binding site" evidence="8">
    <location>
        <position position="2"/>
    </location>
    <ligand>
        <name>substrate</name>
    </ligand>
</feature>
<comment type="function">
    <text evidence="8">Catalyzes the complex heterocyclic radical-mediated conversion of 6-carboxy-5,6,7,8-tetrahydropterin (CPH4) to 7-carboxy-7-deazaguanine (CDG), a step common to the biosynthetic pathways of all 7-deazapurine-containing compounds.</text>
</comment>
<name>A0A1Y2K2T9_9PROT</name>
<dbReference type="InterPro" id="IPR007197">
    <property type="entry name" value="rSAM"/>
</dbReference>
<evidence type="ECO:0000313" key="10">
    <source>
        <dbReference type="EMBL" id="OSM02323.1"/>
    </source>
</evidence>
<dbReference type="Gene3D" id="3.20.20.70">
    <property type="entry name" value="Aldolase class I"/>
    <property type="match status" value="1"/>
</dbReference>
<gene>
    <name evidence="8" type="primary">queE</name>
    <name evidence="10" type="ORF">MAIT1_02449</name>
</gene>
<evidence type="ECO:0000256" key="2">
    <source>
        <dbReference type="ARBA" id="ARBA00022691"/>
    </source>
</evidence>
<comment type="pathway">
    <text evidence="8">Purine metabolism; 7-cyano-7-deazaguanine biosynthesis.</text>
</comment>
<dbReference type="GO" id="GO:1904047">
    <property type="term" value="F:S-adenosyl-L-methionine binding"/>
    <property type="evidence" value="ECO:0007669"/>
    <property type="project" value="UniProtKB-UniRule"/>
</dbReference>
<comment type="cofactor">
    <cofactor evidence="8">
        <name>S-adenosyl-L-methionine</name>
        <dbReference type="ChEBI" id="CHEBI:59789"/>
    </cofactor>
    <text evidence="8">Binds 1 S-adenosyl-L-methionine per subunit.</text>
</comment>
<keyword evidence="11" id="KW-1185">Reference proteome</keyword>
<dbReference type="SFLD" id="SFLDS00029">
    <property type="entry name" value="Radical_SAM"/>
    <property type="match status" value="1"/>
</dbReference>
<evidence type="ECO:0000259" key="9">
    <source>
        <dbReference type="PROSITE" id="PS51918"/>
    </source>
</evidence>
<comment type="caution">
    <text evidence="8">Lacks conserved residue(s) required for the propagation of feature annotation.</text>
</comment>
<feature type="binding site" evidence="8">
    <location>
        <position position="13"/>
    </location>
    <ligand>
        <name>[4Fe-4S] cluster</name>
        <dbReference type="ChEBI" id="CHEBI:49883"/>
        <note>4Fe-4S-S-AdoMet</note>
    </ligand>
</feature>
<evidence type="ECO:0000256" key="6">
    <source>
        <dbReference type="ARBA" id="ARBA00023014"/>
    </source>
</evidence>
<dbReference type="PANTHER" id="PTHR42836:SF1">
    <property type="entry name" value="7-CARBOXY-7-DEAZAGUANINE SYNTHASE"/>
    <property type="match status" value="1"/>
</dbReference>
<evidence type="ECO:0000256" key="3">
    <source>
        <dbReference type="ARBA" id="ARBA00022723"/>
    </source>
</evidence>
<keyword evidence="6 8" id="KW-0411">Iron-sulfur</keyword>
<dbReference type="GO" id="GO:0008616">
    <property type="term" value="P:tRNA queuosine(34) biosynthetic process"/>
    <property type="evidence" value="ECO:0007669"/>
    <property type="project" value="UniProtKB-UniRule"/>
</dbReference>
<feature type="binding site" evidence="8">
    <location>
        <position position="10"/>
    </location>
    <ligand>
        <name>[4Fe-4S] cluster</name>
        <dbReference type="ChEBI" id="CHEBI:49883"/>
        <note>4Fe-4S-S-AdoMet</note>
    </ligand>
</feature>
<evidence type="ECO:0000256" key="4">
    <source>
        <dbReference type="ARBA" id="ARBA00022842"/>
    </source>
</evidence>
<dbReference type="Pfam" id="PF04055">
    <property type="entry name" value="Radical_SAM"/>
    <property type="match status" value="1"/>
</dbReference>
<dbReference type="GO" id="GO:0016840">
    <property type="term" value="F:carbon-nitrogen lyase activity"/>
    <property type="evidence" value="ECO:0007669"/>
    <property type="project" value="UniProtKB-UniRule"/>
</dbReference>
<dbReference type="PROSITE" id="PS51918">
    <property type="entry name" value="RADICAL_SAM"/>
    <property type="match status" value="1"/>
</dbReference>
<protein>
    <recommendedName>
        <fullName evidence="8">7-carboxy-7-deazaguanine synthase</fullName>
        <shortName evidence="8">CDG synthase</shortName>
        <ecNumber evidence="8">4.3.99.3</ecNumber>
    </recommendedName>
    <alternativeName>
        <fullName evidence="8">Queuosine biosynthesis protein QueE</fullName>
    </alternativeName>
</protein>
<dbReference type="PANTHER" id="PTHR42836">
    <property type="entry name" value="7-CARBOXY-7-DEAZAGUANINE SYNTHASE"/>
    <property type="match status" value="1"/>
</dbReference>
<evidence type="ECO:0000313" key="11">
    <source>
        <dbReference type="Proteomes" id="UP000194003"/>
    </source>
</evidence>
<feature type="binding site" evidence="8">
    <location>
        <begin position="94"/>
        <end position="96"/>
    </location>
    <ligand>
        <name>S-adenosyl-L-methionine</name>
        <dbReference type="ChEBI" id="CHEBI:59789"/>
    </ligand>
</feature>
<comment type="cofactor">
    <cofactor evidence="8">
        <name>[4Fe-4S] cluster</name>
        <dbReference type="ChEBI" id="CHEBI:49883"/>
    </cofactor>
    <text evidence="8">Binds 1 [4Fe-4S] cluster. The cluster is coordinated with 3 cysteines and an exchangeable S-adenosyl-L-methionine.</text>
</comment>
<keyword evidence="3 8" id="KW-0479">Metal-binding</keyword>
<keyword evidence="5 8" id="KW-0408">Iron</keyword>
<dbReference type="HAMAP" id="MF_00917">
    <property type="entry name" value="QueE"/>
    <property type="match status" value="1"/>
</dbReference>
<evidence type="ECO:0000256" key="8">
    <source>
        <dbReference type="HAMAP-Rule" id="MF_00917"/>
    </source>
</evidence>
<dbReference type="InterPro" id="IPR024924">
    <property type="entry name" value="7-CO-7-deazaguanine_synth-like"/>
</dbReference>
<dbReference type="InterPro" id="IPR013785">
    <property type="entry name" value="Aldolase_TIM"/>
</dbReference>
<feature type="binding site" evidence="8">
    <location>
        <position position="51"/>
    </location>
    <ligand>
        <name>S-adenosyl-L-methionine</name>
        <dbReference type="ChEBI" id="CHEBI:59789"/>
    </ligand>
</feature>
<organism evidence="10 11">
    <name type="scientific">Magnetofaba australis IT-1</name>
    <dbReference type="NCBI Taxonomy" id="1434232"/>
    <lineage>
        <taxon>Bacteria</taxon>
        <taxon>Pseudomonadati</taxon>
        <taxon>Pseudomonadota</taxon>
        <taxon>Magnetococcia</taxon>
        <taxon>Magnetococcales</taxon>
        <taxon>Magnetococcaceae</taxon>
        <taxon>Magnetofaba</taxon>
    </lineage>
</organism>
<feature type="binding site" evidence="8">
    <location>
        <position position="49"/>
    </location>
    <ligand>
        <name>substrate</name>
    </ligand>
</feature>
<comment type="cofactor">
    <cofactor evidence="8">
        <name>Mg(2+)</name>
        <dbReference type="ChEBI" id="CHEBI:18420"/>
    </cofactor>
</comment>
<keyword evidence="4 8" id="KW-0460">Magnesium</keyword>
<feature type="domain" description="Radical SAM core" evidence="9">
    <location>
        <begin position="1"/>
        <end position="179"/>
    </location>
</feature>
<feature type="binding site" evidence="8">
    <location>
        <begin position="12"/>
        <end position="14"/>
    </location>
    <ligand>
        <name>S-adenosyl-L-methionine</name>
        <dbReference type="ChEBI" id="CHEBI:59789"/>
    </ligand>
</feature>
<evidence type="ECO:0000256" key="1">
    <source>
        <dbReference type="ARBA" id="ARBA00022485"/>
    </source>
</evidence>
<dbReference type="EC" id="4.3.99.3" evidence="8"/>
<dbReference type="UniPathway" id="UPA00391"/>
<dbReference type="GO" id="GO:0000287">
    <property type="term" value="F:magnesium ion binding"/>
    <property type="evidence" value="ECO:0007669"/>
    <property type="project" value="UniProtKB-UniRule"/>
</dbReference>
<comment type="similarity">
    <text evidence="8">Belongs to the radical SAM superfamily. 7-carboxy-7-deazaguanine synthase family.</text>
</comment>
<dbReference type="GO" id="GO:0051539">
    <property type="term" value="F:4 iron, 4 sulfur cluster binding"/>
    <property type="evidence" value="ECO:0007669"/>
    <property type="project" value="UniProtKB-UniRule"/>
</dbReference>
<keyword evidence="8" id="KW-0671">Queuosine biosynthesis</keyword>
<dbReference type="Proteomes" id="UP000194003">
    <property type="component" value="Unassembled WGS sequence"/>
</dbReference>
<accession>A0A1Y2K2T9</accession>
<dbReference type="AlphaFoldDB" id="A0A1Y2K2T9"/>
<dbReference type="InterPro" id="IPR058240">
    <property type="entry name" value="rSAM_sf"/>
</dbReference>
<comment type="subunit">
    <text evidence="8">Homodimer.</text>
</comment>
<reference evidence="10 11" key="1">
    <citation type="journal article" date="2016" name="BMC Genomics">
        <title>Combined genomic and structural analyses of a cultured magnetotactic bacterium reveals its niche adaptation to a dynamic environment.</title>
        <authorList>
            <person name="Araujo A.C."/>
            <person name="Morillo V."/>
            <person name="Cypriano J."/>
            <person name="Teixeira L.C."/>
            <person name="Leao P."/>
            <person name="Lyra S."/>
            <person name="Almeida L.G."/>
            <person name="Bazylinski D.A."/>
            <person name="Vasconcellos A.T."/>
            <person name="Abreu F."/>
            <person name="Lins U."/>
        </authorList>
    </citation>
    <scope>NUCLEOTIDE SEQUENCE [LARGE SCALE GENOMIC DNA]</scope>
    <source>
        <strain evidence="10 11">IT-1</strain>
    </source>
</reference>